<organism evidence="5 6">
    <name type="scientific">Acidisoma cellulosilyticum</name>
    <dbReference type="NCBI Taxonomy" id="2802395"/>
    <lineage>
        <taxon>Bacteria</taxon>
        <taxon>Pseudomonadati</taxon>
        <taxon>Pseudomonadota</taxon>
        <taxon>Alphaproteobacteria</taxon>
        <taxon>Acetobacterales</taxon>
        <taxon>Acidocellaceae</taxon>
        <taxon>Acidisoma</taxon>
    </lineage>
</organism>
<evidence type="ECO:0000313" key="6">
    <source>
        <dbReference type="Proteomes" id="UP000721844"/>
    </source>
</evidence>
<dbReference type="Proteomes" id="UP000721844">
    <property type="component" value="Unassembled WGS sequence"/>
</dbReference>
<evidence type="ECO:0000256" key="3">
    <source>
        <dbReference type="ARBA" id="ARBA00023163"/>
    </source>
</evidence>
<evidence type="ECO:0000259" key="4">
    <source>
        <dbReference type="PROSITE" id="PS50943"/>
    </source>
</evidence>
<dbReference type="PANTHER" id="PTHR36511:SF4">
    <property type="entry name" value="ANTITOXIN MQSA"/>
    <property type="match status" value="1"/>
</dbReference>
<dbReference type="AlphaFoldDB" id="A0A963Z063"/>
<keyword evidence="2" id="KW-0238">DNA-binding</keyword>
<keyword evidence="6" id="KW-1185">Reference proteome</keyword>
<keyword evidence="1" id="KW-0805">Transcription regulation</keyword>
<accession>A0A963Z063</accession>
<name>A0A963Z063_9PROT</name>
<dbReference type="RefSeq" id="WP_227306214.1">
    <property type="nucleotide sequence ID" value="NZ_JAESVA010000002.1"/>
</dbReference>
<protein>
    <submittedName>
        <fullName evidence="5">Helix-turn-helix domain-containing protein</fullName>
    </submittedName>
</protein>
<feature type="domain" description="HTH cro/C1-type" evidence="4">
    <location>
        <begin position="6"/>
        <end position="59"/>
    </location>
</feature>
<evidence type="ECO:0000256" key="2">
    <source>
        <dbReference type="ARBA" id="ARBA00023125"/>
    </source>
</evidence>
<dbReference type="GO" id="GO:0003677">
    <property type="term" value="F:DNA binding"/>
    <property type="evidence" value="ECO:0007669"/>
    <property type="project" value="UniProtKB-KW"/>
</dbReference>
<dbReference type="SMART" id="SM00530">
    <property type="entry name" value="HTH_XRE"/>
    <property type="match status" value="1"/>
</dbReference>
<proteinExistence type="predicted"/>
<dbReference type="EMBL" id="JAESVA010000002">
    <property type="protein sequence ID" value="MCB8879582.1"/>
    <property type="molecule type" value="Genomic_DNA"/>
</dbReference>
<dbReference type="InterPro" id="IPR010982">
    <property type="entry name" value="Lambda_DNA-bd_dom_sf"/>
</dbReference>
<gene>
    <name evidence="5" type="ORF">ACELLULO517_05000</name>
</gene>
<dbReference type="InterPro" id="IPR052359">
    <property type="entry name" value="HTH-type_reg/antitoxin"/>
</dbReference>
<dbReference type="PROSITE" id="PS50943">
    <property type="entry name" value="HTH_CROC1"/>
    <property type="match status" value="1"/>
</dbReference>
<keyword evidence="3" id="KW-0804">Transcription</keyword>
<dbReference type="CDD" id="cd00093">
    <property type="entry name" value="HTH_XRE"/>
    <property type="match status" value="1"/>
</dbReference>
<reference evidence="5 6" key="1">
    <citation type="journal article" date="2021" name="Microorganisms">
        <title>Acidisoma silvae sp. nov. and Acidisomacellulosilytica sp. nov., Two Acidophilic Bacteria Isolated from Decaying Wood, Hydrolyzing Cellulose and Producing Poly-3-hydroxybutyrate.</title>
        <authorList>
            <person name="Mieszkin S."/>
            <person name="Pouder E."/>
            <person name="Uroz S."/>
            <person name="Simon-Colin C."/>
            <person name="Alain K."/>
        </authorList>
    </citation>
    <scope>NUCLEOTIDE SEQUENCE [LARGE SCALE GENOMIC DNA]</scope>
    <source>
        <strain evidence="5 6">HW T5.17</strain>
    </source>
</reference>
<dbReference type="PANTHER" id="PTHR36511">
    <property type="entry name" value="MERR FAMILY BACTERIAL REGULATORY PROTEIN"/>
    <property type="match status" value="1"/>
</dbReference>
<dbReference type="InterPro" id="IPR001387">
    <property type="entry name" value="Cro/C1-type_HTH"/>
</dbReference>
<dbReference type="Gene3D" id="1.10.260.40">
    <property type="entry name" value="lambda repressor-like DNA-binding domains"/>
    <property type="match status" value="1"/>
</dbReference>
<sequence>MPPERVKAIRRKVARSAKAFEERFGIPAATLNNWEQGRREPDPAARLLLRVIEREPELVAAAARARD</sequence>
<evidence type="ECO:0000313" key="5">
    <source>
        <dbReference type="EMBL" id="MCB8879582.1"/>
    </source>
</evidence>
<dbReference type="Pfam" id="PF01381">
    <property type="entry name" value="HTH_3"/>
    <property type="match status" value="1"/>
</dbReference>
<comment type="caution">
    <text evidence="5">The sequence shown here is derived from an EMBL/GenBank/DDBJ whole genome shotgun (WGS) entry which is preliminary data.</text>
</comment>
<evidence type="ECO:0000256" key="1">
    <source>
        <dbReference type="ARBA" id="ARBA00023015"/>
    </source>
</evidence>
<dbReference type="SUPFAM" id="SSF47413">
    <property type="entry name" value="lambda repressor-like DNA-binding domains"/>
    <property type="match status" value="1"/>
</dbReference>